<accession>A0ACB7UDC6</accession>
<keyword evidence="2" id="KW-1185">Reference proteome</keyword>
<dbReference type="Proteomes" id="UP000827976">
    <property type="component" value="Chromosome 17"/>
</dbReference>
<gene>
    <name evidence="1" type="ORF">IHE45_17G077400</name>
</gene>
<protein>
    <submittedName>
        <fullName evidence="1">BURP domain-containing protein</fullName>
    </submittedName>
</protein>
<sequence>MDSFLPFLISFILIVTVAAAEAAVSHGETSKGELYWNSVLPNTPMPSAIKLLSLTDDDDLKTEMTSVDVSKAGVNVDTRKGHTGVNVDVGKGNTSVNVDPKNHHKKPQRVVVTVPKYGPFLYNYAATDTQLKDDPNVALFFLEKDLHPGTRMKTNFNFTYNNKGTTFFVSSQKANSIPFSSSKIAQILTKLSIEPDSMDAYLVKKTLRECEEIVKEEKQCVTSLQSMVEFSTEKLGTKQVRVVSTEVKDKEKSGKQEYRIDGVEKMKGKRMVVCHAQPYVYAVFYCHVNEKVSGYKVRMEGKDDGGVVEAVGLCHKDTRGWNKEHLAFKVLKVKPGTVPVCHFLPQDHVVWAVKEG</sequence>
<comment type="caution">
    <text evidence="1">The sequence shown here is derived from an EMBL/GenBank/DDBJ whole genome shotgun (WGS) entry which is preliminary data.</text>
</comment>
<proteinExistence type="predicted"/>
<reference evidence="2" key="1">
    <citation type="journal article" date="2022" name="Nat. Commun.">
        <title>Chromosome evolution and the genetic basis of agronomically important traits in greater yam.</title>
        <authorList>
            <person name="Bredeson J.V."/>
            <person name="Lyons J.B."/>
            <person name="Oniyinde I.O."/>
            <person name="Okereke N.R."/>
            <person name="Kolade O."/>
            <person name="Nnabue I."/>
            <person name="Nwadili C.O."/>
            <person name="Hribova E."/>
            <person name="Parker M."/>
            <person name="Nwogha J."/>
            <person name="Shu S."/>
            <person name="Carlson J."/>
            <person name="Kariba R."/>
            <person name="Muthemba S."/>
            <person name="Knop K."/>
            <person name="Barton G.J."/>
            <person name="Sherwood A.V."/>
            <person name="Lopez-Montes A."/>
            <person name="Asiedu R."/>
            <person name="Jamnadass R."/>
            <person name="Muchugi A."/>
            <person name="Goodstein D."/>
            <person name="Egesi C.N."/>
            <person name="Featherston J."/>
            <person name="Asfaw A."/>
            <person name="Simpson G.G."/>
            <person name="Dolezel J."/>
            <person name="Hendre P.S."/>
            <person name="Van Deynze A."/>
            <person name="Kumar P.L."/>
            <person name="Obidiegwu J.E."/>
            <person name="Bhattacharjee R."/>
            <person name="Rokhsar D.S."/>
        </authorList>
    </citation>
    <scope>NUCLEOTIDE SEQUENCE [LARGE SCALE GENOMIC DNA]</scope>
    <source>
        <strain evidence="2">cv. TDa95/00328</strain>
    </source>
</reference>
<name>A0ACB7UDC6_DIOAL</name>
<dbReference type="EMBL" id="CM037027">
    <property type="protein sequence ID" value="KAH7658273.1"/>
    <property type="molecule type" value="Genomic_DNA"/>
</dbReference>
<evidence type="ECO:0000313" key="1">
    <source>
        <dbReference type="EMBL" id="KAH7658273.1"/>
    </source>
</evidence>
<organism evidence="1 2">
    <name type="scientific">Dioscorea alata</name>
    <name type="common">Purple yam</name>
    <dbReference type="NCBI Taxonomy" id="55571"/>
    <lineage>
        <taxon>Eukaryota</taxon>
        <taxon>Viridiplantae</taxon>
        <taxon>Streptophyta</taxon>
        <taxon>Embryophyta</taxon>
        <taxon>Tracheophyta</taxon>
        <taxon>Spermatophyta</taxon>
        <taxon>Magnoliopsida</taxon>
        <taxon>Liliopsida</taxon>
        <taxon>Dioscoreales</taxon>
        <taxon>Dioscoreaceae</taxon>
        <taxon>Dioscorea</taxon>
    </lineage>
</organism>
<evidence type="ECO:0000313" key="2">
    <source>
        <dbReference type="Proteomes" id="UP000827976"/>
    </source>
</evidence>